<name>A0A0P1BKF1_9BASI</name>
<evidence type="ECO:0000313" key="2">
    <source>
        <dbReference type="Proteomes" id="UP000054845"/>
    </source>
</evidence>
<sequence>MNAHVIAFLQGAQGGPTMAQVVSEWRQAIQTAQYNAKHVSSSRNQSRMALEGDLIRRRVLTRLSS</sequence>
<dbReference type="EMBL" id="CCYA01000253">
    <property type="protein sequence ID" value="CEH16872.1"/>
    <property type="molecule type" value="Genomic_DNA"/>
</dbReference>
<dbReference type="Proteomes" id="UP000054845">
    <property type="component" value="Unassembled WGS sequence"/>
</dbReference>
<protein>
    <submittedName>
        <fullName evidence="1">Uncharacterized protein</fullName>
    </submittedName>
</protein>
<organism evidence="1 2">
    <name type="scientific">Ceraceosorus bombacis</name>
    <dbReference type="NCBI Taxonomy" id="401625"/>
    <lineage>
        <taxon>Eukaryota</taxon>
        <taxon>Fungi</taxon>
        <taxon>Dikarya</taxon>
        <taxon>Basidiomycota</taxon>
        <taxon>Ustilaginomycotina</taxon>
        <taxon>Exobasidiomycetes</taxon>
        <taxon>Ceraceosorales</taxon>
        <taxon>Ceraceosoraceae</taxon>
        <taxon>Ceraceosorus</taxon>
    </lineage>
</organism>
<keyword evidence="2" id="KW-1185">Reference proteome</keyword>
<dbReference type="AlphaFoldDB" id="A0A0P1BKF1"/>
<reference evidence="2" key="1">
    <citation type="submission" date="2014-09" db="EMBL/GenBank/DDBJ databases">
        <authorList>
            <person name="Sharma Rahul"/>
            <person name="Thines Marco"/>
        </authorList>
    </citation>
    <scope>NUCLEOTIDE SEQUENCE [LARGE SCALE GENOMIC DNA]</scope>
</reference>
<accession>A0A0P1BKF1</accession>
<evidence type="ECO:0000313" key="1">
    <source>
        <dbReference type="EMBL" id="CEH16872.1"/>
    </source>
</evidence>
<proteinExistence type="predicted"/>